<dbReference type="PANTHER" id="PTHR21011:SF1">
    <property type="entry name" value="SMALL RIBOSOMAL SUBUNIT PROTEIN BS6M"/>
    <property type="match status" value="1"/>
</dbReference>
<sequence>MPQDYETLYIVKADLPDEDIDKEIESITKLIEPEEGSSIIELSKWGKKRLAYSIKKQRYGFYVLLRFTALPSVPEKLTRHFRFNENILKGIVVIYDHAAGREIEAEEKKPVASAPAEESKSADTSNNEA</sequence>
<dbReference type="Pfam" id="PF01250">
    <property type="entry name" value="Ribosomal_S6"/>
    <property type="match status" value="1"/>
</dbReference>
<protein>
    <recommendedName>
        <fullName evidence="8">SSU ribosomal protein S6p</fullName>
    </recommendedName>
</protein>
<comment type="similarity">
    <text evidence="1">Belongs to the bacterial ribosomal protein bS6 family.</text>
</comment>
<keyword evidence="3" id="KW-0694">RNA-binding</keyword>
<dbReference type="SUPFAM" id="SSF54995">
    <property type="entry name" value="Ribosomal protein S6"/>
    <property type="match status" value="1"/>
</dbReference>
<name>A0A3B1C9A0_9ZZZZ</name>
<gene>
    <name evidence="7" type="ORF">MNBD_NITROSPINAE04-1401</name>
</gene>
<organism evidence="7">
    <name type="scientific">hydrothermal vent metagenome</name>
    <dbReference type="NCBI Taxonomy" id="652676"/>
    <lineage>
        <taxon>unclassified sequences</taxon>
        <taxon>metagenomes</taxon>
        <taxon>ecological metagenomes</taxon>
    </lineage>
</organism>
<feature type="region of interest" description="Disordered" evidence="6">
    <location>
        <begin position="105"/>
        <end position="129"/>
    </location>
</feature>
<dbReference type="InterPro" id="IPR035980">
    <property type="entry name" value="Ribosomal_bS6_sf"/>
</dbReference>
<evidence type="ECO:0000256" key="4">
    <source>
        <dbReference type="ARBA" id="ARBA00022980"/>
    </source>
</evidence>
<dbReference type="GO" id="GO:0006412">
    <property type="term" value="P:translation"/>
    <property type="evidence" value="ECO:0007669"/>
    <property type="project" value="InterPro"/>
</dbReference>
<dbReference type="GO" id="GO:1990904">
    <property type="term" value="C:ribonucleoprotein complex"/>
    <property type="evidence" value="ECO:0007669"/>
    <property type="project" value="UniProtKB-KW"/>
</dbReference>
<dbReference type="AlphaFoldDB" id="A0A3B1C9A0"/>
<evidence type="ECO:0000256" key="2">
    <source>
        <dbReference type="ARBA" id="ARBA00022730"/>
    </source>
</evidence>
<dbReference type="Gene3D" id="3.30.70.60">
    <property type="match status" value="1"/>
</dbReference>
<dbReference type="InterPro" id="IPR000529">
    <property type="entry name" value="Ribosomal_bS6"/>
</dbReference>
<evidence type="ECO:0008006" key="8">
    <source>
        <dbReference type="Google" id="ProtNLM"/>
    </source>
</evidence>
<keyword evidence="5" id="KW-0687">Ribonucleoprotein</keyword>
<dbReference type="InterPro" id="IPR020814">
    <property type="entry name" value="Ribosomal_S6_plastid/chlpt"/>
</dbReference>
<dbReference type="NCBIfam" id="TIGR00166">
    <property type="entry name" value="S6"/>
    <property type="match status" value="1"/>
</dbReference>
<evidence type="ECO:0000256" key="3">
    <source>
        <dbReference type="ARBA" id="ARBA00022884"/>
    </source>
</evidence>
<reference evidence="7" key="1">
    <citation type="submission" date="2018-06" db="EMBL/GenBank/DDBJ databases">
        <authorList>
            <person name="Zhirakovskaya E."/>
        </authorList>
    </citation>
    <scope>NUCLEOTIDE SEQUENCE</scope>
</reference>
<evidence type="ECO:0000256" key="1">
    <source>
        <dbReference type="ARBA" id="ARBA00009512"/>
    </source>
</evidence>
<proteinExistence type="inferred from homology"/>
<dbReference type="EMBL" id="UOGA01000157">
    <property type="protein sequence ID" value="VAX19440.1"/>
    <property type="molecule type" value="Genomic_DNA"/>
</dbReference>
<evidence type="ECO:0000256" key="6">
    <source>
        <dbReference type="SAM" id="MobiDB-lite"/>
    </source>
</evidence>
<dbReference type="GO" id="GO:0003735">
    <property type="term" value="F:structural constituent of ribosome"/>
    <property type="evidence" value="ECO:0007669"/>
    <property type="project" value="InterPro"/>
</dbReference>
<dbReference type="PANTHER" id="PTHR21011">
    <property type="entry name" value="MITOCHONDRIAL 28S RIBOSOMAL PROTEIN S6"/>
    <property type="match status" value="1"/>
</dbReference>
<dbReference type="InterPro" id="IPR014717">
    <property type="entry name" value="Transl_elong_EF1B/ribsomal_bS6"/>
</dbReference>
<dbReference type="GO" id="GO:0070181">
    <property type="term" value="F:small ribosomal subunit rRNA binding"/>
    <property type="evidence" value="ECO:0007669"/>
    <property type="project" value="TreeGrafter"/>
</dbReference>
<dbReference type="GO" id="GO:0005840">
    <property type="term" value="C:ribosome"/>
    <property type="evidence" value="ECO:0007669"/>
    <property type="project" value="UniProtKB-KW"/>
</dbReference>
<dbReference type="InterPro" id="IPR020815">
    <property type="entry name" value="Ribosomal_bS6_CS"/>
</dbReference>
<accession>A0A3B1C9A0</accession>
<evidence type="ECO:0000313" key="7">
    <source>
        <dbReference type="EMBL" id="VAX19440.1"/>
    </source>
</evidence>
<keyword evidence="4" id="KW-0689">Ribosomal protein</keyword>
<dbReference type="GO" id="GO:0005737">
    <property type="term" value="C:cytoplasm"/>
    <property type="evidence" value="ECO:0007669"/>
    <property type="project" value="UniProtKB-ARBA"/>
</dbReference>
<keyword evidence="2" id="KW-0699">rRNA-binding</keyword>
<evidence type="ECO:0000256" key="5">
    <source>
        <dbReference type="ARBA" id="ARBA00023274"/>
    </source>
</evidence>
<dbReference type="HAMAP" id="MF_00360">
    <property type="entry name" value="Ribosomal_bS6"/>
    <property type="match status" value="1"/>
</dbReference>
<dbReference type="CDD" id="cd00473">
    <property type="entry name" value="bS6"/>
    <property type="match status" value="1"/>
</dbReference>
<dbReference type="PROSITE" id="PS01048">
    <property type="entry name" value="RIBOSOMAL_S6"/>
    <property type="match status" value="1"/>
</dbReference>